<sequence length="1108" mass="122221">MKVERVIGLMGAGLGLLFLLPGCWDLSSSTWETGSTTPGVSTQALAGYVEDPGIQGARVELWDRNGAMRECGTSGRDLCRTVSEHDGYFRFYTSRESRSGLRVVAAGGRDVETGTSFGDLELQAFAEGTFSRNSLAVTPVTTLVVRMYDTGKNVQEAEEAVRIFLGLDTAADLSLRPMGPGGGQLLQRSMVITKIITDLVSAGEENPFAKLVHLMASGQKLIHQGNMDETTLQNTGLSPDSIREVRALHAAVRSADGQSPEDIVAEAKKSLLADSLLKSMERLFADADGDFEAHRDFYRQNAAVLSENLLHHREMPVRGLPVERIFRYLIDAYDLVDMELNQEGTAYVVTGKLVSVLLQPQDLIKDGVALSADPRIRELSGAAYIYDVAEALLPGELPGNDNAKRIHYYYHSNVSRLYKAETMLDTVLDDTVNDTIRAEIVRGKAKVGFFDEAKSIIREQMYLDSQKASAWVAVAENYVPFAMFSEAKDCLDEAFRIQKSLLAAKGYHNLTSADTGLLQTIAKWYRKAQHPDEAGEVARYMHEELGPHLPAGSYARILQAMRDLADDFLSMDEPDQRDAAAARSALDGLYRYAQDCPPTELANGRKHYMLKVMYLADAALRYAWLGDGPRAFAVVQEVEAIRANDGLLSFSPPNQQYGNFTGELTWVYVPTMVEALSLSGYRDESENLLKTLPPARATQKARAYGDFAAGLARHGAMAQDIIDELEGLVDGRNASETAEMHIRALTYFNEAVPHAGMVMIEEGRYQEAALLADQALKYINAIHKPGAAPKDISLSKVFQGYLRCARIYNRAGYDSDATKAMELAETVLFGGGFSAEKIDTQGRLVRDASGNYDREWVEYGRMQDNEQLLFGIGYIALMWKEIGDATRSRDFLERGRNHLRDISQTAGNVFVAKEYNKLIRRALDSDDREMALFLIHEGEVVAEMIHTAGIPENQREKALQDESQQLRGLGEQAWDAAALSLADRLFRKAYAAAEMLASLKNKSTEMGNIAQSAGDAGLVDFAMETALAIPLISDRYGIIGKVSERVAKYDAFKGISIAWVDTDRDGRPDFFHPLATQEMIDASGLVLDDDCNGNGIPDTEDPRPLYMP</sequence>
<evidence type="ECO:0000313" key="2">
    <source>
        <dbReference type="Proteomes" id="UP001209681"/>
    </source>
</evidence>
<organism evidence="1 2">
    <name type="scientific">Desulfobotulus pelophilus</name>
    <dbReference type="NCBI Taxonomy" id="2823377"/>
    <lineage>
        <taxon>Bacteria</taxon>
        <taxon>Pseudomonadati</taxon>
        <taxon>Thermodesulfobacteriota</taxon>
        <taxon>Desulfobacteria</taxon>
        <taxon>Desulfobacterales</taxon>
        <taxon>Desulfobacteraceae</taxon>
        <taxon>Desulfobotulus</taxon>
    </lineage>
</organism>
<proteinExistence type="predicted"/>
<name>A0ABT3N8K2_9BACT</name>
<dbReference type="Proteomes" id="UP001209681">
    <property type="component" value="Unassembled WGS sequence"/>
</dbReference>
<evidence type="ECO:0008006" key="3">
    <source>
        <dbReference type="Google" id="ProtNLM"/>
    </source>
</evidence>
<accession>A0ABT3N8K2</accession>
<protein>
    <recommendedName>
        <fullName evidence="3">Tetratricopeptide repeat protein</fullName>
    </recommendedName>
</protein>
<gene>
    <name evidence="1" type="ORF">OOT00_07310</name>
</gene>
<dbReference type="RefSeq" id="WP_265424655.1">
    <property type="nucleotide sequence ID" value="NZ_JAPFPW010000006.1"/>
</dbReference>
<dbReference type="EMBL" id="JAPFPW010000006">
    <property type="protein sequence ID" value="MCW7753788.1"/>
    <property type="molecule type" value="Genomic_DNA"/>
</dbReference>
<evidence type="ECO:0000313" key="1">
    <source>
        <dbReference type="EMBL" id="MCW7753788.1"/>
    </source>
</evidence>
<comment type="caution">
    <text evidence="1">The sequence shown here is derived from an EMBL/GenBank/DDBJ whole genome shotgun (WGS) entry which is preliminary data.</text>
</comment>
<reference evidence="1 2" key="1">
    <citation type="submission" date="2022-11" db="EMBL/GenBank/DDBJ databases">
        <title>Desulfobotulus tamanensis H1 sp. nov. - anaerobic, alkaliphilic, sulphate reducing bacterium isolated from terrestrial mud volcano.</title>
        <authorList>
            <person name="Frolova A."/>
            <person name="Merkel A.Y."/>
            <person name="Slobodkin A.I."/>
        </authorList>
    </citation>
    <scope>NUCLEOTIDE SEQUENCE [LARGE SCALE GENOMIC DNA]</scope>
    <source>
        <strain evidence="1 2">H1</strain>
    </source>
</reference>
<keyword evidence="2" id="KW-1185">Reference proteome</keyword>